<proteinExistence type="predicted"/>
<dbReference type="GO" id="GO:0009055">
    <property type="term" value="F:electron transfer activity"/>
    <property type="evidence" value="ECO:0007669"/>
    <property type="project" value="InterPro"/>
</dbReference>
<keyword evidence="2 4" id="KW-0479">Metal-binding</keyword>
<evidence type="ECO:0000256" key="4">
    <source>
        <dbReference type="PROSITE-ProRule" id="PRU00433"/>
    </source>
</evidence>
<sequence>MFIFEKKIIVSKRYLSVVVLCYLVFIIVQACDNLHPEAIDEGELLDGPIEGLSYAENQQFLKGDIAFNDEIFTVEKGLGPTFVATSCGSCHAGDGKGTPFSTLTRFGQVDETGNLFLHLGGPQLQNRAIPGYTPETIPFGATFSKFTPPANTGLGFIELVSDTDILAMADPFDADNDGISGVPNYIVLPAYQAPFPFAIPKGGKYIGRFGKKASTYSLHQQTVNAYNQDMGIASTFNPQDVYSGMNIDPEVSDKTIADVVFYLRTLKTPIQRDPENNSVKQGQALFTQISCIKCHVSELKTSSSSISALSNKKFYPYTDLLLHDMGNALDDGYTEGSAKTYEWRTPALWGLGLSPKSQGGQYSLMHDGRAKSIEEAIQLHGGEATNSKNKYMQLLSQEKEAIIKFLKSL</sequence>
<gene>
    <name evidence="6" type="ORF">SAMN05444371_0884</name>
</gene>
<dbReference type="InterPro" id="IPR009056">
    <property type="entry name" value="Cyt_c-like_dom"/>
</dbReference>
<evidence type="ECO:0000313" key="6">
    <source>
        <dbReference type="EMBL" id="SHK03421.1"/>
    </source>
</evidence>
<dbReference type="GO" id="GO:0020037">
    <property type="term" value="F:heme binding"/>
    <property type="evidence" value="ECO:0007669"/>
    <property type="project" value="InterPro"/>
</dbReference>
<reference evidence="7" key="1">
    <citation type="submission" date="2016-11" db="EMBL/GenBank/DDBJ databases">
        <authorList>
            <person name="Varghese N."/>
            <person name="Submissions S."/>
        </authorList>
    </citation>
    <scope>NUCLEOTIDE SEQUENCE [LARGE SCALE GENOMIC DNA]</scope>
    <source>
        <strain evidence="7">DSM 18016</strain>
    </source>
</reference>
<name>A0A1M6P638_9FLAO</name>
<dbReference type="Gene3D" id="1.10.760.10">
    <property type="entry name" value="Cytochrome c-like domain"/>
    <property type="match status" value="1"/>
</dbReference>
<evidence type="ECO:0000256" key="1">
    <source>
        <dbReference type="ARBA" id="ARBA00022617"/>
    </source>
</evidence>
<dbReference type="SUPFAM" id="SSF46626">
    <property type="entry name" value="Cytochrome c"/>
    <property type="match status" value="1"/>
</dbReference>
<dbReference type="AlphaFoldDB" id="A0A1M6P638"/>
<dbReference type="InterPro" id="IPR010538">
    <property type="entry name" value="DHOR"/>
</dbReference>
<protein>
    <submittedName>
        <fullName evidence="6">CxxC motif-containing protein, DUF1111 family</fullName>
    </submittedName>
</protein>
<evidence type="ECO:0000256" key="3">
    <source>
        <dbReference type="ARBA" id="ARBA00023004"/>
    </source>
</evidence>
<keyword evidence="1 4" id="KW-0349">Heme</keyword>
<dbReference type="Proteomes" id="UP000184498">
    <property type="component" value="Unassembled WGS sequence"/>
</dbReference>
<dbReference type="GO" id="GO:0004130">
    <property type="term" value="F:cytochrome-c peroxidase activity"/>
    <property type="evidence" value="ECO:0007669"/>
    <property type="project" value="TreeGrafter"/>
</dbReference>
<keyword evidence="7" id="KW-1185">Reference proteome</keyword>
<dbReference type="EMBL" id="FRAM01000001">
    <property type="protein sequence ID" value="SHK03421.1"/>
    <property type="molecule type" value="Genomic_DNA"/>
</dbReference>
<evidence type="ECO:0000259" key="5">
    <source>
        <dbReference type="PROSITE" id="PS51007"/>
    </source>
</evidence>
<evidence type="ECO:0000313" key="7">
    <source>
        <dbReference type="Proteomes" id="UP000184498"/>
    </source>
</evidence>
<dbReference type="InterPro" id="IPR036909">
    <property type="entry name" value="Cyt_c-like_dom_sf"/>
</dbReference>
<dbReference type="GO" id="GO:0046872">
    <property type="term" value="F:metal ion binding"/>
    <property type="evidence" value="ECO:0007669"/>
    <property type="project" value="UniProtKB-KW"/>
</dbReference>
<dbReference type="InterPro" id="IPR051395">
    <property type="entry name" value="Cytochrome_c_Peroxidase/MauG"/>
</dbReference>
<dbReference type="PROSITE" id="PS51257">
    <property type="entry name" value="PROKAR_LIPOPROTEIN"/>
    <property type="match status" value="1"/>
</dbReference>
<dbReference type="Pfam" id="PF06537">
    <property type="entry name" value="DHOR"/>
    <property type="match status" value="1"/>
</dbReference>
<feature type="domain" description="Cytochrome c" evidence="5">
    <location>
        <begin position="63"/>
        <end position="267"/>
    </location>
</feature>
<feature type="domain" description="Cytochrome c" evidence="5">
    <location>
        <begin position="277"/>
        <end position="409"/>
    </location>
</feature>
<evidence type="ECO:0000256" key="2">
    <source>
        <dbReference type="ARBA" id="ARBA00022723"/>
    </source>
</evidence>
<dbReference type="PROSITE" id="PS51007">
    <property type="entry name" value="CYTC"/>
    <property type="match status" value="2"/>
</dbReference>
<dbReference type="STRING" id="216903.SAMN05444371_0884"/>
<dbReference type="PANTHER" id="PTHR30600">
    <property type="entry name" value="CYTOCHROME C PEROXIDASE-RELATED"/>
    <property type="match status" value="1"/>
</dbReference>
<dbReference type="PANTHER" id="PTHR30600:SF4">
    <property type="entry name" value="CYTOCHROME C DOMAIN-CONTAINING PROTEIN"/>
    <property type="match status" value="1"/>
</dbReference>
<keyword evidence="3 4" id="KW-0408">Iron</keyword>
<organism evidence="6 7">
    <name type="scientific">Epilithonimonas mollis</name>
    <dbReference type="NCBI Taxonomy" id="216903"/>
    <lineage>
        <taxon>Bacteria</taxon>
        <taxon>Pseudomonadati</taxon>
        <taxon>Bacteroidota</taxon>
        <taxon>Flavobacteriia</taxon>
        <taxon>Flavobacteriales</taxon>
        <taxon>Weeksellaceae</taxon>
        <taxon>Chryseobacterium group</taxon>
        <taxon>Epilithonimonas</taxon>
    </lineage>
</organism>
<accession>A0A1M6P638</accession>